<sequence>MSAHANADGPTIELSTVHFFHGPAPRVVSLKGCSLPMCEAMPGLMCGFYGRQAKQDGFMAAYAYAQLNNLDFTVIDFHVRLTSPINPVKMSIDEVGSHDLVSLAQARRELWKTIDFLIKDDTDDDAGGANLETDGKLLLLDRPGLISRVTDNMAFQHVKVMAFDSRTFISPRTLTVGVVPFRHWDAITHATCRLNPTTQVLLDSPIRQEKPRPPALAPAPAPRSRA</sequence>
<feature type="region of interest" description="Disordered" evidence="1">
    <location>
        <begin position="203"/>
        <end position="226"/>
    </location>
</feature>
<name>A0A7W2FF85_9BURK</name>
<dbReference type="EMBL" id="JACEZU010000019">
    <property type="protein sequence ID" value="MBA5690537.1"/>
    <property type="molecule type" value="Genomic_DNA"/>
</dbReference>
<dbReference type="AlphaFoldDB" id="A0A7W2FF85"/>
<keyword evidence="3" id="KW-1185">Reference proteome</keyword>
<gene>
    <name evidence="2" type="ORF">H3H39_26215</name>
</gene>
<protein>
    <submittedName>
        <fullName evidence="2">Uncharacterized protein</fullName>
    </submittedName>
</protein>
<accession>A0A7W2FF85</accession>
<organism evidence="2 3">
    <name type="scientific">Rugamonas apoptosis</name>
    <dbReference type="NCBI Taxonomy" id="2758570"/>
    <lineage>
        <taxon>Bacteria</taxon>
        <taxon>Pseudomonadati</taxon>
        <taxon>Pseudomonadota</taxon>
        <taxon>Betaproteobacteria</taxon>
        <taxon>Burkholderiales</taxon>
        <taxon>Oxalobacteraceae</taxon>
        <taxon>Telluria group</taxon>
        <taxon>Rugamonas</taxon>
    </lineage>
</organism>
<reference evidence="2 3" key="1">
    <citation type="submission" date="2020-07" db="EMBL/GenBank/DDBJ databases">
        <title>Novel species isolated from subtropical streams in China.</title>
        <authorList>
            <person name="Lu H."/>
        </authorList>
    </citation>
    <scope>NUCLEOTIDE SEQUENCE [LARGE SCALE GENOMIC DNA]</scope>
    <source>
        <strain evidence="2 3">LX47W</strain>
    </source>
</reference>
<comment type="caution">
    <text evidence="2">The sequence shown here is derived from an EMBL/GenBank/DDBJ whole genome shotgun (WGS) entry which is preliminary data.</text>
</comment>
<feature type="compositionally biased region" description="Pro residues" evidence="1">
    <location>
        <begin position="213"/>
        <end position="226"/>
    </location>
</feature>
<evidence type="ECO:0000313" key="2">
    <source>
        <dbReference type="EMBL" id="MBA5690537.1"/>
    </source>
</evidence>
<dbReference type="Proteomes" id="UP000573499">
    <property type="component" value="Unassembled WGS sequence"/>
</dbReference>
<proteinExistence type="predicted"/>
<dbReference type="RefSeq" id="WP_182157346.1">
    <property type="nucleotide sequence ID" value="NZ_JACEZU010000019.1"/>
</dbReference>
<evidence type="ECO:0000313" key="3">
    <source>
        <dbReference type="Proteomes" id="UP000573499"/>
    </source>
</evidence>
<evidence type="ECO:0000256" key="1">
    <source>
        <dbReference type="SAM" id="MobiDB-lite"/>
    </source>
</evidence>